<dbReference type="Proteomes" id="UP000760860">
    <property type="component" value="Unassembled WGS sequence"/>
</dbReference>
<dbReference type="OrthoDB" id="125706at2759"/>
<gene>
    <name evidence="7" type="ORF">PC110_g7422</name>
    <name evidence="2" type="ORF">PC113_g11760</name>
    <name evidence="3" type="ORF">PC115_g16589</name>
    <name evidence="4" type="ORF">PC117_g18138</name>
    <name evidence="5" type="ORF">PC118_g11052</name>
    <name evidence="6" type="ORF">PC129_g16148</name>
</gene>
<evidence type="ECO:0000313" key="5">
    <source>
        <dbReference type="EMBL" id="KAG2980685.1"/>
    </source>
</evidence>
<dbReference type="Proteomes" id="UP000251314">
    <property type="component" value="Unassembled WGS sequence"/>
</dbReference>
<evidence type="ECO:0000259" key="1">
    <source>
        <dbReference type="Pfam" id="PF25273"/>
    </source>
</evidence>
<reference evidence="2" key="2">
    <citation type="submission" date="2018-10" db="EMBL/GenBank/DDBJ databases">
        <title>Effector identification in a new, highly contiguous assembly of the strawberry crown rot pathogen Phytophthora cactorum.</title>
        <authorList>
            <person name="Armitage A.D."/>
            <person name="Nellist C.F."/>
            <person name="Bates H."/>
            <person name="Vickerstaff R.J."/>
            <person name="Harrison R.J."/>
        </authorList>
    </citation>
    <scope>NUCLEOTIDE SEQUENCE</scope>
    <source>
        <strain evidence="2">15-7</strain>
        <strain evidence="3">4032</strain>
        <strain evidence="4">4040</strain>
        <strain evidence="5">P415</strain>
        <strain evidence="6">P421</strain>
    </source>
</reference>
<evidence type="ECO:0000313" key="3">
    <source>
        <dbReference type="EMBL" id="KAG2899247.1"/>
    </source>
</evidence>
<evidence type="ECO:0000313" key="8">
    <source>
        <dbReference type="Proteomes" id="UP000251314"/>
    </source>
</evidence>
<protein>
    <recommendedName>
        <fullName evidence="1">DUF7869 domain-containing protein</fullName>
    </recommendedName>
</protein>
<dbReference type="EMBL" id="MJFZ01000143">
    <property type="protein sequence ID" value="RAW36295.1"/>
    <property type="molecule type" value="Genomic_DNA"/>
</dbReference>
<proteinExistence type="predicted"/>
<dbReference type="AlphaFoldDB" id="A0A329SHT8"/>
<sequence length="139" mass="15766">MDYSQNLSIPSVANTPSSGLFFSLVAVSCFGIYYENDGVQTNYVYNESTSGKWSDQINSMRDHVIKTRLVPSGTKRLTVNADNCSGQNKNYYVQKFLLAHVDLGIFEHVDYKFFVKRHTNNSCNCGFGRIRNYMATTEC</sequence>
<evidence type="ECO:0000313" key="6">
    <source>
        <dbReference type="EMBL" id="KAG3212914.1"/>
    </source>
</evidence>
<dbReference type="EMBL" id="RCML01000328">
    <property type="protein sequence ID" value="KAG2980685.1"/>
    <property type="molecule type" value="Genomic_DNA"/>
</dbReference>
<dbReference type="EMBL" id="RCMI01000735">
    <property type="protein sequence ID" value="KAG2899247.1"/>
    <property type="molecule type" value="Genomic_DNA"/>
</dbReference>
<comment type="caution">
    <text evidence="7">The sequence shown here is derived from an EMBL/GenBank/DDBJ whole genome shotgun (WGS) entry which is preliminary data.</text>
</comment>
<dbReference type="Pfam" id="PF25273">
    <property type="entry name" value="DUF7869"/>
    <property type="match status" value="1"/>
</dbReference>
<name>A0A329SHT8_9STRA</name>
<evidence type="ECO:0000313" key="7">
    <source>
        <dbReference type="EMBL" id="RAW36295.1"/>
    </source>
</evidence>
<reference evidence="7 8" key="1">
    <citation type="submission" date="2018-01" db="EMBL/GenBank/DDBJ databases">
        <title>Draft genome of the strawberry crown rot pathogen Phytophthora cactorum.</title>
        <authorList>
            <person name="Armitage A.D."/>
            <person name="Lysoe E."/>
            <person name="Nellist C.F."/>
            <person name="Harrison R.J."/>
            <person name="Brurberg M.B."/>
        </authorList>
    </citation>
    <scope>NUCLEOTIDE SEQUENCE [LARGE SCALE GENOMIC DNA]</scope>
    <source>
        <strain evidence="7 8">10300</strain>
    </source>
</reference>
<evidence type="ECO:0000313" key="4">
    <source>
        <dbReference type="EMBL" id="KAG2915066.1"/>
    </source>
</evidence>
<dbReference type="Proteomes" id="UP000736787">
    <property type="component" value="Unassembled WGS sequence"/>
</dbReference>
<accession>A0A329SHT8</accession>
<organism evidence="7 8">
    <name type="scientific">Phytophthora cactorum</name>
    <dbReference type="NCBI Taxonomy" id="29920"/>
    <lineage>
        <taxon>Eukaryota</taxon>
        <taxon>Sar</taxon>
        <taxon>Stramenopiles</taxon>
        <taxon>Oomycota</taxon>
        <taxon>Peronosporomycetes</taxon>
        <taxon>Peronosporales</taxon>
        <taxon>Peronosporaceae</taxon>
        <taxon>Phytophthora</taxon>
    </lineage>
</organism>
<dbReference type="VEuPathDB" id="FungiDB:PC110_g7422"/>
<dbReference type="PANTHER" id="PTHR34415:SF1">
    <property type="entry name" value="INTEGRASE CATALYTIC DOMAIN-CONTAINING PROTEIN"/>
    <property type="match status" value="1"/>
</dbReference>
<dbReference type="Proteomes" id="UP000735874">
    <property type="component" value="Unassembled WGS sequence"/>
</dbReference>
<dbReference type="Proteomes" id="UP000697107">
    <property type="component" value="Unassembled WGS sequence"/>
</dbReference>
<evidence type="ECO:0000313" key="2">
    <source>
        <dbReference type="EMBL" id="KAG2856209.1"/>
    </source>
</evidence>
<dbReference type="EMBL" id="RCMV01000787">
    <property type="protein sequence ID" value="KAG3212914.1"/>
    <property type="molecule type" value="Genomic_DNA"/>
</dbReference>
<dbReference type="PANTHER" id="PTHR34415">
    <property type="entry name" value="INTEGRASE CATALYTIC DOMAIN-CONTAINING PROTEIN"/>
    <property type="match status" value="1"/>
</dbReference>
<dbReference type="STRING" id="29920.A0A329SHT8"/>
<keyword evidence="8" id="KW-1185">Reference proteome</keyword>
<dbReference type="InterPro" id="IPR057191">
    <property type="entry name" value="DUF7869"/>
</dbReference>
<dbReference type="EMBL" id="RCMG01000343">
    <property type="protein sequence ID" value="KAG2856209.1"/>
    <property type="molecule type" value="Genomic_DNA"/>
</dbReference>
<dbReference type="Proteomes" id="UP000774804">
    <property type="component" value="Unassembled WGS sequence"/>
</dbReference>
<dbReference type="EMBL" id="RCMK01000715">
    <property type="protein sequence ID" value="KAG2915066.1"/>
    <property type="molecule type" value="Genomic_DNA"/>
</dbReference>
<feature type="domain" description="DUF7869" evidence="1">
    <location>
        <begin position="75"/>
        <end position="138"/>
    </location>
</feature>